<accession>A0ABT9JFN4</accession>
<dbReference type="Pfam" id="PF13403">
    <property type="entry name" value="Hint_2"/>
    <property type="match status" value="1"/>
</dbReference>
<dbReference type="Proteomes" id="UP001224997">
    <property type="component" value="Unassembled WGS sequence"/>
</dbReference>
<proteinExistence type="predicted"/>
<evidence type="ECO:0000259" key="2">
    <source>
        <dbReference type="Pfam" id="PF13403"/>
    </source>
</evidence>
<reference evidence="3 4" key="1">
    <citation type="submission" date="2023-08" db="EMBL/GenBank/DDBJ databases">
        <authorList>
            <person name="Park J.-S."/>
        </authorList>
    </citation>
    <scope>NUCLEOTIDE SEQUENCE [LARGE SCALE GENOMIC DNA]</scope>
    <source>
        <strain evidence="3 4">2205BS29-5</strain>
    </source>
</reference>
<keyword evidence="4" id="KW-1185">Reference proteome</keyword>
<gene>
    <name evidence="3" type="ORF">Q5Y72_15610</name>
</gene>
<dbReference type="RefSeq" id="WP_305964356.1">
    <property type="nucleotide sequence ID" value="NZ_JAVAMQ010000017.1"/>
</dbReference>
<dbReference type="InterPro" id="IPR036844">
    <property type="entry name" value="Hint_dom_sf"/>
</dbReference>
<evidence type="ECO:0000256" key="1">
    <source>
        <dbReference type="SAM" id="MobiDB-lite"/>
    </source>
</evidence>
<protein>
    <submittedName>
        <fullName evidence="3">Hint domain-containing protein</fullName>
    </submittedName>
</protein>
<dbReference type="SUPFAM" id="SSF51294">
    <property type="entry name" value="Hedgehog/intein (Hint) domain"/>
    <property type="match status" value="1"/>
</dbReference>
<comment type="caution">
    <text evidence="3">The sequence shown here is derived from an EMBL/GenBank/DDBJ whole genome shotgun (WGS) entry which is preliminary data.</text>
</comment>
<feature type="domain" description="Hedgehog/Intein (Hint)" evidence="2">
    <location>
        <begin position="158"/>
        <end position="304"/>
    </location>
</feature>
<sequence length="364" mass="39154">MVVDTPTASNSDLGGTSIAAPNFDFDLYWVDEPANGGSPNHIYDNDLSDTAGGVDDTTGQPGEGVADSDGGPVVGMAEIGVFRGATVELASGDTVEVDIYAFRLEDGRTVLRVDDNVMGGVRSAGIQPSDVTSVTLPTDYEQLTSIDSTEFDKNFQLICFADGTLIETADGPVAVEDLRPGMMIRTADHGYRPLRLALHRTIGSALQMQNDRMRPVRISAGALGDGLPLRDLRVSRQHRVLVSSQICQRMFGTREVLVPAIRLTDLPGVFVEDSLEEVTFYHLVLDRHEVLFAEGVAAESLFLGEGALDGLTEEAREELLTLFPNALEDAACAVPARPVPAGGRIRRLIARHGKAQMPLVSTRH</sequence>
<dbReference type="InterPro" id="IPR028992">
    <property type="entry name" value="Hedgehog/Intein_dom"/>
</dbReference>
<evidence type="ECO:0000313" key="4">
    <source>
        <dbReference type="Proteomes" id="UP001224997"/>
    </source>
</evidence>
<organism evidence="3 4">
    <name type="scientific">Paracoccus spongiarum</name>
    <dbReference type="NCBI Taxonomy" id="3064387"/>
    <lineage>
        <taxon>Bacteria</taxon>
        <taxon>Pseudomonadati</taxon>
        <taxon>Pseudomonadota</taxon>
        <taxon>Alphaproteobacteria</taxon>
        <taxon>Rhodobacterales</taxon>
        <taxon>Paracoccaceae</taxon>
        <taxon>Paracoccus</taxon>
    </lineage>
</organism>
<dbReference type="EMBL" id="JAVAMQ010000017">
    <property type="protein sequence ID" value="MDP5308510.1"/>
    <property type="molecule type" value="Genomic_DNA"/>
</dbReference>
<dbReference type="Gene3D" id="2.170.16.10">
    <property type="entry name" value="Hedgehog/Intein (Hint) domain"/>
    <property type="match status" value="1"/>
</dbReference>
<evidence type="ECO:0000313" key="3">
    <source>
        <dbReference type="EMBL" id="MDP5308510.1"/>
    </source>
</evidence>
<name>A0ABT9JFN4_9RHOB</name>
<feature type="region of interest" description="Disordered" evidence="1">
    <location>
        <begin position="47"/>
        <end position="70"/>
    </location>
</feature>